<organism evidence="4 5">
    <name type="scientific">Geomonas diazotrophica</name>
    <dbReference type="NCBI Taxonomy" id="2843197"/>
    <lineage>
        <taxon>Bacteria</taxon>
        <taxon>Pseudomonadati</taxon>
        <taxon>Thermodesulfobacteriota</taxon>
        <taxon>Desulfuromonadia</taxon>
        <taxon>Geobacterales</taxon>
        <taxon>Geobacteraceae</taxon>
        <taxon>Geomonas</taxon>
    </lineage>
</organism>
<dbReference type="EMBL" id="CP076724">
    <property type="protein sequence ID" value="QWV96501.1"/>
    <property type="molecule type" value="Genomic_DNA"/>
</dbReference>
<evidence type="ECO:0000256" key="3">
    <source>
        <dbReference type="SAM" id="SignalP"/>
    </source>
</evidence>
<keyword evidence="5" id="KW-1185">Reference proteome</keyword>
<dbReference type="Proteomes" id="UP000683493">
    <property type="component" value="Chromosome"/>
</dbReference>
<evidence type="ECO:0000256" key="2">
    <source>
        <dbReference type="PROSITE-ProRule" id="PRU00504"/>
    </source>
</evidence>
<protein>
    <submittedName>
        <fullName evidence="4">NHL repeat-containing protein</fullName>
    </submittedName>
</protein>
<dbReference type="InterPro" id="IPR050952">
    <property type="entry name" value="TRIM-NHL_E3_ligases"/>
</dbReference>
<evidence type="ECO:0000313" key="4">
    <source>
        <dbReference type="EMBL" id="QWV96501.1"/>
    </source>
</evidence>
<accession>A0ABX8JET8</accession>
<dbReference type="Pfam" id="PF01436">
    <property type="entry name" value="NHL"/>
    <property type="match status" value="2"/>
</dbReference>
<keyword evidence="1" id="KW-0677">Repeat</keyword>
<feature type="repeat" description="NHL" evidence="2">
    <location>
        <begin position="39"/>
        <end position="72"/>
    </location>
</feature>
<dbReference type="PROSITE" id="PS51125">
    <property type="entry name" value="NHL"/>
    <property type="match status" value="2"/>
</dbReference>
<keyword evidence="3" id="KW-0732">Signal</keyword>
<dbReference type="CDD" id="cd05819">
    <property type="entry name" value="NHL"/>
    <property type="match status" value="1"/>
</dbReference>
<reference evidence="4 5" key="1">
    <citation type="submission" date="2021-06" db="EMBL/GenBank/DDBJ databases">
        <title>Gemonas diversity in paddy soil.</title>
        <authorList>
            <person name="Liu G."/>
        </authorList>
    </citation>
    <scope>NUCLEOTIDE SEQUENCE [LARGE SCALE GENOMIC DNA]</scope>
    <source>
        <strain evidence="4 5">RG29</strain>
    </source>
</reference>
<feature type="repeat" description="NHL" evidence="2">
    <location>
        <begin position="267"/>
        <end position="299"/>
    </location>
</feature>
<evidence type="ECO:0000256" key="1">
    <source>
        <dbReference type="ARBA" id="ARBA00022737"/>
    </source>
</evidence>
<proteinExistence type="predicted"/>
<gene>
    <name evidence="4" type="ORF">KP005_14115</name>
</gene>
<name>A0ABX8JET8_9BACT</name>
<sequence length="300" mass="32234">MRYLVHLALALVLVVPAAAGAADSLKLRYLGSISTDEKDGAVKSPEGVACNDQGDVIVADTGNSRLLRYTFQEKNLKGGAVLKVDQIVAPVRVQYGPKGDVFVLDGKLHKVGRLNSDGSFAGFVEPVGVTGPAKYVIRSFKVDSANNLFLLDILGERVLKVDSTGKVLSQIAFPKEYGLISDLAITIAGDVILLDAVKSVLYVSRKDAAFAPLTKDLHDFMNFANYITASSRSGDIYLVDQDGGAIITIGPDGSFLGRQLALGWRTGQLYYPAQVCFTKNGEVFIADRGNSRVQIFENAK</sequence>
<evidence type="ECO:0000313" key="5">
    <source>
        <dbReference type="Proteomes" id="UP000683493"/>
    </source>
</evidence>
<feature type="chain" id="PRO_5045541343" evidence="3">
    <location>
        <begin position="22"/>
        <end position="300"/>
    </location>
</feature>
<dbReference type="PANTHER" id="PTHR24104">
    <property type="entry name" value="E3 UBIQUITIN-PROTEIN LIGASE NHLRC1-RELATED"/>
    <property type="match status" value="1"/>
</dbReference>
<dbReference type="InterPro" id="IPR001258">
    <property type="entry name" value="NHL_repeat"/>
</dbReference>
<feature type="signal peptide" evidence="3">
    <location>
        <begin position="1"/>
        <end position="21"/>
    </location>
</feature>
<dbReference type="PANTHER" id="PTHR24104:SF25">
    <property type="entry name" value="PROTEIN LIN-41"/>
    <property type="match status" value="1"/>
</dbReference>